<feature type="transmembrane region" description="Helical" evidence="1">
    <location>
        <begin position="6"/>
        <end position="27"/>
    </location>
</feature>
<gene>
    <name evidence="2" type="ORF">METZ01_LOCUS458370</name>
</gene>
<keyword evidence="1" id="KW-1133">Transmembrane helix</keyword>
<evidence type="ECO:0000256" key="1">
    <source>
        <dbReference type="SAM" id="Phobius"/>
    </source>
</evidence>
<dbReference type="EMBL" id="UINC01191064">
    <property type="protein sequence ID" value="SVE05516.1"/>
    <property type="molecule type" value="Genomic_DNA"/>
</dbReference>
<dbReference type="AlphaFoldDB" id="A0A383ACB6"/>
<keyword evidence="1" id="KW-0472">Membrane</keyword>
<name>A0A383ACB6_9ZZZZ</name>
<proteinExistence type="predicted"/>
<accession>A0A383ACB6</accession>
<evidence type="ECO:0000313" key="2">
    <source>
        <dbReference type="EMBL" id="SVE05516.1"/>
    </source>
</evidence>
<keyword evidence="1" id="KW-0812">Transmembrane</keyword>
<reference evidence="2" key="1">
    <citation type="submission" date="2018-05" db="EMBL/GenBank/DDBJ databases">
        <authorList>
            <person name="Lanie J.A."/>
            <person name="Ng W.-L."/>
            <person name="Kazmierczak K.M."/>
            <person name="Andrzejewski T.M."/>
            <person name="Davidsen T.M."/>
            <person name="Wayne K.J."/>
            <person name="Tettelin H."/>
            <person name="Glass J.I."/>
            <person name="Rusch D."/>
            <person name="Podicherti R."/>
            <person name="Tsui H.-C.T."/>
            <person name="Winkler M.E."/>
        </authorList>
    </citation>
    <scope>NUCLEOTIDE SEQUENCE</scope>
</reference>
<organism evidence="2">
    <name type="scientific">marine metagenome</name>
    <dbReference type="NCBI Taxonomy" id="408172"/>
    <lineage>
        <taxon>unclassified sequences</taxon>
        <taxon>metagenomes</taxon>
        <taxon>ecological metagenomes</taxon>
    </lineage>
</organism>
<protein>
    <submittedName>
        <fullName evidence="2">Uncharacterized protein</fullName>
    </submittedName>
</protein>
<sequence>MEVIADVIFEMGSIILMGIVFFVLYVYGKLILIKIGLIDAEEVDESQKGDEPDRSM</sequence>